<sequence>MFWSLDDENKAHFYSEYTEREEKERCRGTTNAKPKTFSFKYFLRSGNSAVKERVCKTFFLSTLDISKTRVSYFYTNMRCVETGVALPPRSGKYVKNCTSNDQLDQVRSHINSFPRIPSHYSRQSTNKEFLEKALNITKMYGLYKDWCSESEFTAVKQHKYSEIFNSEFNIGFLAPKKGRCDKCELGRINDTLPPPPRLQLCSSIQEVDSVHSVIERHLRHQEVYSPLGLIRKLTTIRNSQTIQLSQFFDYQAKAQKDFMFSRVPFSQVRQLRTTKVTGMVGYKLNHSSEDWTLVSVKVTPSVSVSTRKGPQPKRVIETQIKALPKPTEGTEKMKDISSMLQYMPEIDII</sequence>
<protein>
    <submittedName>
        <fullName evidence="1">Uncharacterized protein</fullName>
    </submittedName>
</protein>
<dbReference type="PANTHER" id="PTHR10773:SF19">
    <property type="match status" value="1"/>
</dbReference>
<dbReference type="EMBL" id="JAWDGP010001621">
    <property type="protein sequence ID" value="KAK3789904.1"/>
    <property type="molecule type" value="Genomic_DNA"/>
</dbReference>
<keyword evidence="2" id="KW-1185">Reference proteome</keyword>
<name>A0AAE1AL14_9GAST</name>
<dbReference type="PANTHER" id="PTHR10773">
    <property type="entry name" value="DNA-DIRECTED RNA POLYMERASES I, II, AND III SUBUNIT RPABC2"/>
    <property type="match status" value="1"/>
</dbReference>
<evidence type="ECO:0000313" key="1">
    <source>
        <dbReference type="EMBL" id="KAK3789904.1"/>
    </source>
</evidence>
<proteinExistence type="predicted"/>
<reference evidence="1" key="1">
    <citation type="journal article" date="2023" name="G3 (Bethesda)">
        <title>A reference genome for the long-term kleptoplast-retaining sea slug Elysia crispata morphotype clarki.</title>
        <authorList>
            <person name="Eastman K.E."/>
            <person name="Pendleton A.L."/>
            <person name="Shaikh M.A."/>
            <person name="Suttiyut T."/>
            <person name="Ogas R."/>
            <person name="Tomko P."/>
            <person name="Gavelis G."/>
            <person name="Widhalm J.R."/>
            <person name="Wisecaver J.H."/>
        </authorList>
    </citation>
    <scope>NUCLEOTIDE SEQUENCE</scope>
    <source>
        <strain evidence="1">ECLA1</strain>
    </source>
</reference>
<comment type="caution">
    <text evidence="1">The sequence shown here is derived from an EMBL/GenBank/DDBJ whole genome shotgun (WGS) entry which is preliminary data.</text>
</comment>
<gene>
    <name evidence="1" type="ORF">RRG08_006581</name>
</gene>
<dbReference type="AlphaFoldDB" id="A0AAE1AL14"/>
<organism evidence="1 2">
    <name type="scientific">Elysia crispata</name>
    <name type="common">lettuce slug</name>
    <dbReference type="NCBI Taxonomy" id="231223"/>
    <lineage>
        <taxon>Eukaryota</taxon>
        <taxon>Metazoa</taxon>
        <taxon>Spiralia</taxon>
        <taxon>Lophotrochozoa</taxon>
        <taxon>Mollusca</taxon>
        <taxon>Gastropoda</taxon>
        <taxon>Heterobranchia</taxon>
        <taxon>Euthyneura</taxon>
        <taxon>Panpulmonata</taxon>
        <taxon>Sacoglossa</taxon>
        <taxon>Placobranchoidea</taxon>
        <taxon>Plakobranchidae</taxon>
        <taxon>Elysia</taxon>
    </lineage>
</organism>
<dbReference type="Proteomes" id="UP001283361">
    <property type="component" value="Unassembled WGS sequence"/>
</dbReference>
<accession>A0AAE1AL14</accession>
<evidence type="ECO:0000313" key="2">
    <source>
        <dbReference type="Proteomes" id="UP001283361"/>
    </source>
</evidence>